<proteinExistence type="predicted"/>
<gene>
    <name evidence="1" type="ORF">BCB44BAC_03339</name>
</gene>
<name>A0AAX2CKB4_9BACI</name>
<dbReference type="Proteomes" id="UP000242164">
    <property type="component" value="Unassembled WGS sequence"/>
</dbReference>
<organism evidence="1 2">
    <name type="scientific">Bacillus cytotoxicus</name>
    <dbReference type="NCBI Taxonomy" id="580165"/>
    <lineage>
        <taxon>Bacteria</taxon>
        <taxon>Bacillati</taxon>
        <taxon>Bacillota</taxon>
        <taxon>Bacilli</taxon>
        <taxon>Bacillales</taxon>
        <taxon>Bacillaceae</taxon>
        <taxon>Bacillus</taxon>
        <taxon>Bacillus cereus group</taxon>
    </lineage>
</organism>
<sequence>MSITVMRPDVHITSLNSWGMVFVPSPSRNAHTREEYVKTTGKWIEEQLKKYEKQIINIDKQKEVLHDEKSITSIS</sequence>
<protein>
    <recommendedName>
        <fullName evidence="3">DUF45 domain-containing protein</fullName>
    </recommendedName>
</protein>
<comment type="caution">
    <text evidence="1">The sequence shown here is derived from an EMBL/GenBank/DDBJ whole genome shotgun (WGS) entry which is preliminary data.</text>
</comment>
<dbReference type="RefSeq" id="WP_140388436.1">
    <property type="nucleotide sequence ID" value="NZ_CP066179.1"/>
</dbReference>
<reference evidence="1 2" key="1">
    <citation type="submission" date="2016-08" db="EMBL/GenBank/DDBJ databases">
        <authorList>
            <person name="Loux V."/>
            <person name="Rue O."/>
        </authorList>
    </citation>
    <scope>NUCLEOTIDE SEQUENCE [LARGE SCALE GENOMIC DNA]</scope>
    <source>
        <strain evidence="1 2">AFSSA_08CEB44bac</strain>
    </source>
</reference>
<evidence type="ECO:0008006" key="3">
    <source>
        <dbReference type="Google" id="ProtNLM"/>
    </source>
</evidence>
<dbReference type="EMBL" id="FMIK01000046">
    <property type="protein sequence ID" value="SCM00593.1"/>
    <property type="molecule type" value="Genomic_DNA"/>
</dbReference>
<evidence type="ECO:0000313" key="1">
    <source>
        <dbReference type="EMBL" id="SCM00593.1"/>
    </source>
</evidence>
<evidence type="ECO:0000313" key="2">
    <source>
        <dbReference type="Proteomes" id="UP000242164"/>
    </source>
</evidence>
<dbReference type="AlphaFoldDB" id="A0AAX2CKB4"/>
<accession>A0AAX2CKB4</accession>